<dbReference type="RefSeq" id="WP_258568692.1">
    <property type="nucleotide sequence ID" value="NZ_CP092900.1"/>
</dbReference>
<feature type="transmembrane region" description="Helical" evidence="6">
    <location>
        <begin position="366"/>
        <end position="384"/>
    </location>
</feature>
<dbReference type="PROSITE" id="PS50850">
    <property type="entry name" value="MFS"/>
    <property type="match status" value="1"/>
</dbReference>
<dbReference type="SUPFAM" id="SSF103473">
    <property type="entry name" value="MFS general substrate transporter"/>
    <property type="match status" value="1"/>
</dbReference>
<organism evidence="8 9">
    <name type="scientific">Candidatus Comchoanobacter bicostacola</name>
    <dbReference type="NCBI Taxonomy" id="2919598"/>
    <lineage>
        <taxon>Bacteria</taxon>
        <taxon>Pseudomonadati</taxon>
        <taxon>Pseudomonadota</taxon>
        <taxon>Gammaproteobacteria</taxon>
        <taxon>Candidatus Comchoanobacterales</taxon>
        <taxon>Candidatus Comchoanobacteraceae</taxon>
        <taxon>Candidatus Comchoanobacter</taxon>
    </lineage>
</organism>
<keyword evidence="5 6" id="KW-0472">Membrane</keyword>
<feature type="transmembrane region" description="Helical" evidence="6">
    <location>
        <begin position="77"/>
        <end position="99"/>
    </location>
</feature>
<keyword evidence="3 6" id="KW-0812">Transmembrane</keyword>
<evidence type="ECO:0000259" key="7">
    <source>
        <dbReference type="PROSITE" id="PS50850"/>
    </source>
</evidence>
<dbReference type="InterPro" id="IPR011701">
    <property type="entry name" value="MFS"/>
</dbReference>
<dbReference type="Pfam" id="PF07690">
    <property type="entry name" value="MFS_1"/>
    <property type="match status" value="1"/>
</dbReference>
<dbReference type="InterPro" id="IPR036259">
    <property type="entry name" value="MFS_trans_sf"/>
</dbReference>
<keyword evidence="9" id="KW-1185">Reference proteome</keyword>
<evidence type="ECO:0000313" key="9">
    <source>
        <dbReference type="Proteomes" id="UP001055955"/>
    </source>
</evidence>
<dbReference type="Gene3D" id="1.20.1720.10">
    <property type="entry name" value="Multidrug resistance protein D"/>
    <property type="match status" value="1"/>
</dbReference>
<feature type="transmembrane region" description="Helical" evidence="6">
    <location>
        <begin position="334"/>
        <end position="354"/>
    </location>
</feature>
<feature type="transmembrane region" description="Helical" evidence="6">
    <location>
        <begin position="268"/>
        <end position="291"/>
    </location>
</feature>
<keyword evidence="2" id="KW-0813">Transport</keyword>
<gene>
    <name evidence="8" type="ORF">MMH89_01905</name>
</gene>
<sequence length="405" mass="44932">MKSYWLVLFLLAAVVLPQMSESVFSPYVLLIANEYSVSVGYAEQVFSYYLIGYALGVLFWGILIDMYPALNIFRSGLIFYIGACLLCWKAPSIGFLLFARMLQGFGGSVCTIVVIVVNRLLFQGKERARMQANISMALSAGPALGPIMSSMVEYASSWQMIYIPLIIYACALVILSYQPEPVHEPSPVSMDIIIESLVDIRIWCYAAMIGLSCGIGFSFFSEAPFLFIEGLGMSKDLFTYCFIGVAASWFIGGRLSRYLLAYFPIKRVITIGVVGAVCTTLCFAYLMMFFAAEGYMLYIALLLAYLVMVAVGLIIGNTYTLALEPYTTNIGTKASILSFLNYVFIATSAHGMSVAHNGQVDAMPTFWFKLLFIVLFLHAILHLGKRGLIEHIVEEIEQITEESKT</sequence>
<dbReference type="EMBL" id="CP092900">
    <property type="protein sequence ID" value="UTC24903.1"/>
    <property type="molecule type" value="Genomic_DNA"/>
</dbReference>
<comment type="subcellular location">
    <subcellularLocation>
        <location evidence="1">Membrane</location>
        <topology evidence="1">Multi-pass membrane protein</topology>
    </subcellularLocation>
</comment>
<evidence type="ECO:0000256" key="4">
    <source>
        <dbReference type="ARBA" id="ARBA00022989"/>
    </source>
</evidence>
<evidence type="ECO:0000256" key="6">
    <source>
        <dbReference type="SAM" id="Phobius"/>
    </source>
</evidence>
<proteinExistence type="predicted"/>
<evidence type="ECO:0000313" key="8">
    <source>
        <dbReference type="EMBL" id="UTC24903.1"/>
    </source>
</evidence>
<evidence type="ECO:0000256" key="1">
    <source>
        <dbReference type="ARBA" id="ARBA00004141"/>
    </source>
</evidence>
<feature type="transmembrane region" description="Helical" evidence="6">
    <location>
        <begin position="198"/>
        <end position="217"/>
    </location>
</feature>
<accession>A0ABY5DK92</accession>
<feature type="domain" description="Major facilitator superfamily (MFS) profile" evidence="7">
    <location>
        <begin position="6"/>
        <end position="388"/>
    </location>
</feature>
<evidence type="ECO:0000256" key="3">
    <source>
        <dbReference type="ARBA" id="ARBA00022692"/>
    </source>
</evidence>
<feature type="transmembrane region" description="Helical" evidence="6">
    <location>
        <begin position="46"/>
        <end position="65"/>
    </location>
</feature>
<dbReference type="PANTHER" id="PTHR23502:SF132">
    <property type="entry name" value="POLYAMINE TRANSPORTER 2-RELATED"/>
    <property type="match status" value="1"/>
</dbReference>
<dbReference type="Proteomes" id="UP001055955">
    <property type="component" value="Chromosome"/>
</dbReference>
<reference evidence="8 9" key="1">
    <citation type="journal article" date="2022" name="Nat. Microbiol.">
        <title>The microbiome of a bacterivorous marine choanoflagellate contains a resource-demanding obligate bacterial associate.</title>
        <authorList>
            <person name="Needham D.M."/>
            <person name="Poirier C."/>
            <person name="Bachy C."/>
            <person name="George E.E."/>
            <person name="Wilken S."/>
            <person name="Yung C.C.M."/>
            <person name="Limardo A.J."/>
            <person name="Morando M."/>
            <person name="Sudek L."/>
            <person name="Malmstrom R.R."/>
            <person name="Keeling P.J."/>
            <person name="Santoro A.E."/>
            <person name="Worden A.Z."/>
        </authorList>
    </citation>
    <scope>NUCLEOTIDE SEQUENCE [LARGE SCALE GENOMIC DNA]</scope>
    <source>
        <strain evidence="8 9">Comchoano-1</strain>
    </source>
</reference>
<feature type="transmembrane region" description="Helical" evidence="6">
    <location>
        <begin position="237"/>
        <end position="256"/>
    </location>
</feature>
<feature type="transmembrane region" description="Helical" evidence="6">
    <location>
        <begin position="297"/>
        <end position="322"/>
    </location>
</feature>
<evidence type="ECO:0000256" key="5">
    <source>
        <dbReference type="ARBA" id="ARBA00023136"/>
    </source>
</evidence>
<protein>
    <submittedName>
        <fullName evidence="8">MFS transporter</fullName>
    </submittedName>
</protein>
<dbReference type="PANTHER" id="PTHR23502">
    <property type="entry name" value="MAJOR FACILITATOR SUPERFAMILY"/>
    <property type="match status" value="1"/>
</dbReference>
<dbReference type="InterPro" id="IPR020846">
    <property type="entry name" value="MFS_dom"/>
</dbReference>
<evidence type="ECO:0000256" key="2">
    <source>
        <dbReference type="ARBA" id="ARBA00022448"/>
    </source>
</evidence>
<feature type="transmembrane region" description="Helical" evidence="6">
    <location>
        <begin position="105"/>
        <end position="122"/>
    </location>
</feature>
<keyword evidence="4 6" id="KW-1133">Transmembrane helix</keyword>
<name>A0ABY5DK92_9GAMM</name>